<evidence type="ECO:0000256" key="3">
    <source>
        <dbReference type="ARBA" id="ARBA00022630"/>
    </source>
</evidence>
<evidence type="ECO:0000256" key="1">
    <source>
        <dbReference type="ARBA" id="ARBA00001974"/>
    </source>
</evidence>
<dbReference type="Pfam" id="PF02913">
    <property type="entry name" value="FAD-oxidase_C"/>
    <property type="match status" value="1"/>
</dbReference>
<reference evidence="8 9" key="2">
    <citation type="submission" date="2018-11" db="EMBL/GenBank/DDBJ databases">
        <authorList>
            <consortium name="Pathogen Informatics"/>
        </authorList>
    </citation>
    <scope>NUCLEOTIDE SEQUENCE [LARGE SCALE GENOMIC DNA]</scope>
</reference>
<accession>A0A0M3KCR5</accession>
<organism evidence="10">
    <name type="scientific">Anisakis simplex</name>
    <name type="common">Herring worm</name>
    <dbReference type="NCBI Taxonomy" id="6269"/>
    <lineage>
        <taxon>Eukaryota</taxon>
        <taxon>Metazoa</taxon>
        <taxon>Ecdysozoa</taxon>
        <taxon>Nematoda</taxon>
        <taxon>Chromadorea</taxon>
        <taxon>Rhabditida</taxon>
        <taxon>Spirurina</taxon>
        <taxon>Ascaridomorpha</taxon>
        <taxon>Ascaridoidea</taxon>
        <taxon>Anisakidae</taxon>
        <taxon>Anisakis</taxon>
        <taxon>Anisakis simplex complex</taxon>
    </lineage>
</organism>
<gene>
    <name evidence="8" type="ORF">ASIM_LOCUS18163</name>
</gene>
<dbReference type="Gene3D" id="1.10.45.10">
    <property type="entry name" value="Vanillyl-alcohol Oxidase, Chain A, domain 4"/>
    <property type="match status" value="1"/>
</dbReference>
<evidence type="ECO:0000259" key="7">
    <source>
        <dbReference type="Pfam" id="PF02913"/>
    </source>
</evidence>
<dbReference type="SUPFAM" id="SSF55103">
    <property type="entry name" value="FAD-linked oxidases, C-terminal domain"/>
    <property type="match status" value="1"/>
</dbReference>
<dbReference type="InterPro" id="IPR036318">
    <property type="entry name" value="FAD-bd_PCMH-like_sf"/>
</dbReference>
<keyword evidence="9" id="KW-1185">Reference proteome</keyword>
<proteinExistence type="inferred from homology"/>
<protein>
    <recommendedName>
        <fullName evidence="6">D-lactate dehydrogenase (cytochrome)</fullName>
        <ecNumber evidence="6">1.1.2.4</ecNumber>
    </recommendedName>
</protein>
<dbReference type="Gene3D" id="3.30.70.2740">
    <property type="match status" value="1"/>
</dbReference>
<keyword evidence="5" id="KW-0560">Oxidoreductase</keyword>
<sequence length="278" mass="30497">MMEMNQIIEINTEDFDCIVQPGVTRLQLNQQIRDSGLFFPVDPGADASVCAMAATCASGTNAIRYELISEFLDHKVVEACNKFSHLTLPEQPTLCLEFDGSTEEEVKYSAGFVADICADNGGSDFQWSYLPEEMDKLWKARHNVYYAIIAQKKGSKGFSTDVCVPISKLADVIAETRKDIDQVGAIGGILGHVGDGNFHCMFACDKSNEEEMKQIWGLSDRCVKRALAVGGTCTGEHGIGLGKRQYMIDEFGEVAVNTMKALKKAIDPNSIMNPGKIF</sequence>
<dbReference type="GO" id="GO:0008720">
    <property type="term" value="F:D-lactate dehydrogenase (NAD+) activity"/>
    <property type="evidence" value="ECO:0007669"/>
    <property type="project" value="TreeGrafter"/>
</dbReference>
<evidence type="ECO:0000313" key="9">
    <source>
        <dbReference type="Proteomes" id="UP000267096"/>
    </source>
</evidence>
<name>A0A0M3KCR5_ANISI</name>
<dbReference type="WBParaSite" id="ASIM_0001876601-mRNA-1">
    <property type="protein sequence ID" value="ASIM_0001876601-mRNA-1"/>
    <property type="gene ID" value="ASIM_0001876601"/>
</dbReference>
<evidence type="ECO:0000256" key="5">
    <source>
        <dbReference type="ARBA" id="ARBA00023002"/>
    </source>
</evidence>
<evidence type="ECO:0000256" key="4">
    <source>
        <dbReference type="ARBA" id="ARBA00022827"/>
    </source>
</evidence>
<dbReference type="GO" id="GO:0005739">
    <property type="term" value="C:mitochondrion"/>
    <property type="evidence" value="ECO:0007669"/>
    <property type="project" value="UniProtKB-SubCell"/>
</dbReference>
<dbReference type="Gene3D" id="3.30.465.10">
    <property type="match status" value="1"/>
</dbReference>
<dbReference type="FunFam" id="1.10.45.10:FF:000001">
    <property type="entry name" value="D-lactate dehydrogenase mitochondrial"/>
    <property type="match status" value="1"/>
</dbReference>
<comment type="cofactor">
    <cofactor evidence="1">
        <name>FAD</name>
        <dbReference type="ChEBI" id="CHEBI:57692"/>
    </cofactor>
</comment>
<dbReference type="GO" id="GO:0050660">
    <property type="term" value="F:flavin adenine dinucleotide binding"/>
    <property type="evidence" value="ECO:0007669"/>
    <property type="project" value="InterPro"/>
</dbReference>
<dbReference type="InterPro" id="IPR016171">
    <property type="entry name" value="Vanillyl_alc_oxidase_C-sub2"/>
</dbReference>
<evidence type="ECO:0000313" key="10">
    <source>
        <dbReference type="WBParaSite" id="ASIM_0001876601-mRNA-1"/>
    </source>
</evidence>
<dbReference type="Proteomes" id="UP000267096">
    <property type="component" value="Unassembled WGS sequence"/>
</dbReference>
<evidence type="ECO:0000256" key="6">
    <source>
        <dbReference type="ARBA" id="ARBA00038897"/>
    </source>
</evidence>
<feature type="domain" description="FAD-binding oxidoreductase/transferase type 4 C-terminal" evidence="7">
    <location>
        <begin position="69"/>
        <end position="277"/>
    </location>
</feature>
<keyword evidence="4" id="KW-0274">FAD</keyword>
<dbReference type="InterPro" id="IPR016169">
    <property type="entry name" value="FAD-bd_PCMH_sub2"/>
</dbReference>
<dbReference type="FunFam" id="3.30.70.2740:FF:000001">
    <property type="entry name" value="D-lactate dehydrogenase mitochondrial"/>
    <property type="match status" value="1"/>
</dbReference>
<dbReference type="OrthoDB" id="5332616at2759"/>
<dbReference type="AlphaFoldDB" id="A0A0M3KCR5"/>
<dbReference type="EC" id="1.1.2.4" evidence="6"/>
<dbReference type="InterPro" id="IPR004113">
    <property type="entry name" value="FAD-bd_oxidored_4_C"/>
</dbReference>
<evidence type="ECO:0000313" key="8">
    <source>
        <dbReference type="EMBL" id="VDK63600.1"/>
    </source>
</evidence>
<evidence type="ECO:0000256" key="2">
    <source>
        <dbReference type="ARBA" id="ARBA00008000"/>
    </source>
</evidence>
<reference evidence="10" key="1">
    <citation type="submission" date="2017-02" db="UniProtKB">
        <authorList>
            <consortium name="WormBaseParasite"/>
        </authorList>
    </citation>
    <scope>IDENTIFICATION</scope>
</reference>
<dbReference type="SUPFAM" id="SSF56176">
    <property type="entry name" value="FAD-binding/transporter-associated domain-like"/>
    <property type="match status" value="1"/>
</dbReference>
<dbReference type="GO" id="GO:0004458">
    <property type="term" value="F:D-lactate dehydrogenase (cytochrome) activity"/>
    <property type="evidence" value="ECO:0007669"/>
    <property type="project" value="UniProtKB-EC"/>
</dbReference>
<dbReference type="GO" id="GO:1903457">
    <property type="term" value="P:lactate catabolic process"/>
    <property type="evidence" value="ECO:0007669"/>
    <property type="project" value="TreeGrafter"/>
</dbReference>
<keyword evidence="3" id="KW-0285">Flavoprotein</keyword>
<dbReference type="InterPro" id="IPR016164">
    <property type="entry name" value="FAD-linked_Oxase-like_C"/>
</dbReference>
<comment type="similarity">
    <text evidence="2">Belongs to the FAD-binding oxidoreductase/transferase type 4 family.</text>
</comment>
<dbReference type="EMBL" id="UYRR01035112">
    <property type="protein sequence ID" value="VDK63600.1"/>
    <property type="molecule type" value="Genomic_DNA"/>
</dbReference>
<dbReference type="PANTHER" id="PTHR11748">
    <property type="entry name" value="D-LACTATE DEHYDROGENASE"/>
    <property type="match status" value="1"/>
</dbReference>
<dbReference type="PANTHER" id="PTHR11748:SF111">
    <property type="entry name" value="D-LACTATE DEHYDROGENASE, MITOCHONDRIAL-RELATED"/>
    <property type="match status" value="1"/>
</dbReference>